<dbReference type="PRINTS" id="PR00786">
    <property type="entry name" value="NEPRILYSIN"/>
</dbReference>
<comment type="similarity">
    <text evidence="1">Belongs to the peptidase M13 family.</text>
</comment>
<dbReference type="PANTHER" id="PTHR11733:SF167">
    <property type="entry name" value="FI17812P1-RELATED"/>
    <property type="match status" value="1"/>
</dbReference>
<dbReference type="InterPro" id="IPR042089">
    <property type="entry name" value="Peptidase_M13_dom_2"/>
</dbReference>
<dbReference type="InterPro" id="IPR000718">
    <property type="entry name" value="Peptidase_M13"/>
</dbReference>
<dbReference type="PANTHER" id="PTHR11733">
    <property type="entry name" value="ZINC METALLOPROTEASE FAMILY M13 NEPRILYSIN-RELATED"/>
    <property type="match status" value="1"/>
</dbReference>
<sequence length="330" mass="36763">MRVRLSVNDLKTIIEYKVLDFNALFLSTPFAKAHSDFYDMVIYGGDVYRRTTGLVLPQGSVDTADTSARADSLVFKQEAAFKTGLHSAGWLDATTRANATTKMSKFTHLLGGPRTPKSHIDTTYDNQIWKITAQSVNAYNDLLKNTIVFPAAILQSPLFDAKADPSVKYGAIGFTTGYENTHGFDQNGRDGKINLWWTDGCRDENVPRKSQVLHRAVWVNGNGKWTLGETIADNGGLNAAYRTSRDYVHAVADATKYTKGASEKMFWIRYGQSWCVKNSDKFLPIHLTNPHTPGRHRLTGSVQNSVDFAKAFNCPVALPMNPTKKCVLWE</sequence>
<protein>
    <recommendedName>
        <fullName evidence="2">Peptidase M13 C-terminal domain-containing protein</fullName>
    </recommendedName>
</protein>
<dbReference type="InterPro" id="IPR018497">
    <property type="entry name" value="Peptidase_M13_C"/>
</dbReference>
<proteinExistence type="inferred from homology"/>
<dbReference type="AlphaFoldDB" id="W4FFZ4"/>
<feature type="domain" description="Peptidase M13 C-terminal" evidence="2">
    <location>
        <begin position="137"/>
        <end position="326"/>
    </location>
</feature>
<dbReference type="Gene3D" id="3.40.390.10">
    <property type="entry name" value="Collagenase (Catalytic Domain)"/>
    <property type="match status" value="2"/>
</dbReference>
<accession>W4FFZ4</accession>
<dbReference type="GeneID" id="20819101"/>
<evidence type="ECO:0000256" key="1">
    <source>
        <dbReference type="ARBA" id="ARBA00007357"/>
    </source>
</evidence>
<dbReference type="GO" id="GO:0005886">
    <property type="term" value="C:plasma membrane"/>
    <property type="evidence" value="ECO:0007669"/>
    <property type="project" value="TreeGrafter"/>
</dbReference>
<dbReference type="Pfam" id="PF01431">
    <property type="entry name" value="Peptidase_M13"/>
    <property type="match status" value="1"/>
</dbReference>
<reference evidence="3" key="1">
    <citation type="submission" date="2013-12" db="EMBL/GenBank/DDBJ databases">
        <title>The Genome Sequence of Aphanomyces astaci APO3.</title>
        <authorList>
            <consortium name="The Broad Institute Genomics Platform"/>
            <person name="Russ C."/>
            <person name="Tyler B."/>
            <person name="van West P."/>
            <person name="Dieguez-Uribeondo J."/>
            <person name="Young S.K."/>
            <person name="Zeng Q."/>
            <person name="Gargeya S."/>
            <person name="Fitzgerald M."/>
            <person name="Abouelleil A."/>
            <person name="Alvarado L."/>
            <person name="Chapman S.B."/>
            <person name="Gainer-Dewar J."/>
            <person name="Goldberg J."/>
            <person name="Griggs A."/>
            <person name="Gujja S."/>
            <person name="Hansen M."/>
            <person name="Howarth C."/>
            <person name="Imamovic A."/>
            <person name="Ireland A."/>
            <person name="Larimer J."/>
            <person name="McCowan C."/>
            <person name="Murphy C."/>
            <person name="Pearson M."/>
            <person name="Poon T.W."/>
            <person name="Priest M."/>
            <person name="Roberts A."/>
            <person name="Saif S."/>
            <person name="Shea T."/>
            <person name="Sykes S."/>
            <person name="Wortman J."/>
            <person name="Nusbaum C."/>
            <person name="Birren B."/>
        </authorList>
    </citation>
    <scope>NUCLEOTIDE SEQUENCE [LARGE SCALE GENOMIC DNA]</scope>
    <source>
        <strain evidence="3">APO3</strain>
    </source>
</reference>
<dbReference type="OrthoDB" id="6475849at2759"/>
<name>W4FFZ4_APHAT</name>
<dbReference type="SUPFAM" id="SSF55486">
    <property type="entry name" value="Metalloproteases ('zincins'), catalytic domain"/>
    <property type="match status" value="1"/>
</dbReference>
<dbReference type="EMBL" id="KI913211">
    <property type="protein sequence ID" value="ETV66437.1"/>
    <property type="molecule type" value="Genomic_DNA"/>
</dbReference>
<dbReference type="VEuPathDB" id="FungiDB:H257_17105"/>
<organism evidence="3">
    <name type="scientific">Aphanomyces astaci</name>
    <name type="common">Crayfish plague agent</name>
    <dbReference type="NCBI Taxonomy" id="112090"/>
    <lineage>
        <taxon>Eukaryota</taxon>
        <taxon>Sar</taxon>
        <taxon>Stramenopiles</taxon>
        <taxon>Oomycota</taxon>
        <taxon>Saprolegniomycetes</taxon>
        <taxon>Saprolegniales</taxon>
        <taxon>Verrucalvaceae</taxon>
        <taxon>Aphanomyces</taxon>
    </lineage>
</organism>
<dbReference type="Gene3D" id="1.10.1380.10">
    <property type="entry name" value="Neutral endopeptidase , domain2"/>
    <property type="match status" value="1"/>
</dbReference>
<dbReference type="GO" id="GO:0004222">
    <property type="term" value="F:metalloendopeptidase activity"/>
    <property type="evidence" value="ECO:0007669"/>
    <property type="project" value="InterPro"/>
</dbReference>
<dbReference type="RefSeq" id="XP_009844071.1">
    <property type="nucleotide sequence ID" value="XM_009845769.1"/>
</dbReference>
<evidence type="ECO:0000313" key="3">
    <source>
        <dbReference type="EMBL" id="ETV66437.1"/>
    </source>
</evidence>
<dbReference type="GO" id="GO:0016485">
    <property type="term" value="P:protein processing"/>
    <property type="evidence" value="ECO:0007669"/>
    <property type="project" value="TreeGrafter"/>
</dbReference>
<gene>
    <name evidence="3" type="ORF">H257_17105</name>
</gene>
<dbReference type="InterPro" id="IPR024079">
    <property type="entry name" value="MetalloPept_cat_dom_sf"/>
</dbReference>
<evidence type="ECO:0000259" key="2">
    <source>
        <dbReference type="Pfam" id="PF01431"/>
    </source>
</evidence>
<dbReference type="PROSITE" id="PS51885">
    <property type="entry name" value="NEPRILYSIN"/>
    <property type="match status" value="1"/>
</dbReference>